<name>A0A0A8YH97_ARUDO</name>
<sequence>MKSRVREGKMKASTEAPFRSRHLRPKRSQRIPRLPRPR</sequence>
<evidence type="ECO:0000256" key="1">
    <source>
        <dbReference type="SAM" id="MobiDB-lite"/>
    </source>
</evidence>
<evidence type="ECO:0000313" key="2">
    <source>
        <dbReference type="EMBL" id="JAD25834.1"/>
    </source>
</evidence>
<accession>A0A0A8YH97</accession>
<dbReference type="AlphaFoldDB" id="A0A0A8YH97"/>
<feature type="compositionally biased region" description="Basic residues" evidence="1">
    <location>
        <begin position="19"/>
        <end position="38"/>
    </location>
</feature>
<reference evidence="2" key="1">
    <citation type="submission" date="2014-09" db="EMBL/GenBank/DDBJ databases">
        <authorList>
            <person name="Magalhaes I.L.F."/>
            <person name="Oliveira U."/>
            <person name="Santos F.R."/>
            <person name="Vidigal T.H.D.A."/>
            <person name="Brescovit A.D."/>
            <person name="Santos A.J."/>
        </authorList>
    </citation>
    <scope>NUCLEOTIDE SEQUENCE</scope>
    <source>
        <tissue evidence="2">Shoot tissue taken approximately 20 cm above the soil surface</tissue>
    </source>
</reference>
<feature type="region of interest" description="Disordered" evidence="1">
    <location>
        <begin position="1"/>
        <end position="38"/>
    </location>
</feature>
<dbReference type="EMBL" id="GBRH01272061">
    <property type="protein sequence ID" value="JAD25834.1"/>
    <property type="molecule type" value="Transcribed_RNA"/>
</dbReference>
<reference evidence="2" key="2">
    <citation type="journal article" date="2015" name="Data Brief">
        <title>Shoot transcriptome of the giant reed, Arundo donax.</title>
        <authorList>
            <person name="Barrero R.A."/>
            <person name="Guerrero F.D."/>
            <person name="Moolhuijzen P."/>
            <person name="Goolsby J.A."/>
            <person name="Tidwell J."/>
            <person name="Bellgard S.E."/>
            <person name="Bellgard M.I."/>
        </authorList>
    </citation>
    <scope>NUCLEOTIDE SEQUENCE</scope>
    <source>
        <tissue evidence="2">Shoot tissue taken approximately 20 cm above the soil surface</tissue>
    </source>
</reference>
<organism evidence="2">
    <name type="scientific">Arundo donax</name>
    <name type="common">Giant reed</name>
    <name type="synonym">Donax arundinaceus</name>
    <dbReference type="NCBI Taxonomy" id="35708"/>
    <lineage>
        <taxon>Eukaryota</taxon>
        <taxon>Viridiplantae</taxon>
        <taxon>Streptophyta</taxon>
        <taxon>Embryophyta</taxon>
        <taxon>Tracheophyta</taxon>
        <taxon>Spermatophyta</taxon>
        <taxon>Magnoliopsida</taxon>
        <taxon>Liliopsida</taxon>
        <taxon>Poales</taxon>
        <taxon>Poaceae</taxon>
        <taxon>PACMAD clade</taxon>
        <taxon>Arundinoideae</taxon>
        <taxon>Arundineae</taxon>
        <taxon>Arundo</taxon>
    </lineage>
</organism>
<feature type="compositionally biased region" description="Basic and acidic residues" evidence="1">
    <location>
        <begin position="1"/>
        <end position="12"/>
    </location>
</feature>
<proteinExistence type="predicted"/>
<protein>
    <submittedName>
        <fullName evidence="2">Uncharacterized protein</fullName>
    </submittedName>
</protein>